<dbReference type="Gene3D" id="3.40.50.10880">
    <property type="entry name" value="Uncharacterised protein PF01937, DUF89, domain 3"/>
    <property type="match status" value="1"/>
</dbReference>
<dbReference type="InterPro" id="IPR036075">
    <property type="entry name" value="ARMT-1-like_metal-bd_sf"/>
</dbReference>
<dbReference type="STRING" id="474960.SAMN05216180_1962"/>
<dbReference type="EMBL" id="FOCG01000001">
    <property type="protein sequence ID" value="SEM83376.1"/>
    <property type="molecule type" value="Genomic_DNA"/>
</dbReference>
<dbReference type="Pfam" id="PF01937">
    <property type="entry name" value="ARMT1-like_dom"/>
    <property type="match status" value="1"/>
</dbReference>
<proteinExistence type="predicted"/>
<dbReference type="AlphaFoldDB" id="A0A1H8BKR5"/>
<evidence type="ECO:0000259" key="1">
    <source>
        <dbReference type="Pfam" id="PF01937"/>
    </source>
</evidence>
<protein>
    <recommendedName>
        <fullName evidence="1">Damage-control phosphatase ARMT1-like metal-binding domain-containing protein</fullName>
    </recommendedName>
</protein>
<gene>
    <name evidence="2" type="ORF">SAMN05216180_1962</name>
</gene>
<dbReference type="InterPro" id="IPR002791">
    <property type="entry name" value="ARMT1-like_metal-bd"/>
</dbReference>
<accession>A0A1H8BKR5</accession>
<dbReference type="Proteomes" id="UP000199158">
    <property type="component" value="Unassembled WGS sequence"/>
</dbReference>
<evidence type="ECO:0000313" key="3">
    <source>
        <dbReference type="Proteomes" id="UP000199158"/>
    </source>
</evidence>
<dbReference type="Gene3D" id="1.10.285.20">
    <property type="entry name" value="Uncharacterised protein PF01937, DUF89, domain 2"/>
    <property type="match status" value="1"/>
</dbReference>
<dbReference type="OrthoDB" id="9796465at2"/>
<name>A0A1H8BKR5_9FIRM</name>
<dbReference type="SUPFAM" id="SSF111321">
    <property type="entry name" value="AF1104-like"/>
    <property type="match status" value="1"/>
</dbReference>
<evidence type="ECO:0000313" key="2">
    <source>
        <dbReference type="EMBL" id="SEM83376.1"/>
    </source>
</evidence>
<dbReference type="RefSeq" id="WP_092754013.1">
    <property type="nucleotide sequence ID" value="NZ_FOCG01000001.1"/>
</dbReference>
<feature type="domain" description="Damage-control phosphatase ARMT1-like metal-binding" evidence="1">
    <location>
        <begin position="4"/>
        <end position="201"/>
    </location>
</feature>
<organism evidence="2 3">
    <name type="scientific">Hydrogenoanaerobacterium saccharovorans</name>
    <dbReference type="NCBI Taxonomy" id="474960"/>
    <lineage>
        <taxon>Bacteria</taxon>
        <taxon>Bacillati</taxon>
        <taxon>Bacillota</taxon>
        <taxon>Clostridia</taxon>
        <taxon>Eubacteriales</taxon>
        <taxon>Oscillospiraceae</taxon>
        <taxon>Hydrogenoanaerobacterium</taxon>
    </lineage>
</organism>
<sequence>MKINYSCLPCLINQVVKVAGMTNADHKEVLFQDVFRYLSKIDYTETNPEIIGSTFRLLKNHIKNDDPYLEVRNYYNDMFLNMTDMLKQRINQSNLSFEAAIKYAIIGNIIDFNPIHGVKLDDIMNYFDNVENLILTIDHTKNLIRDITKSKTLLYIGDNCGEICLDKILIEKIIENNHDIDIYFGVRGAPVVNDSIESDAYRVGIRSTCSAH</sequence>
<reference evidence="2 3" key="1">
    <citation type="submission" date="2016-10" db="EMBL/GenBank/DDBJ databases">
        <authorList>
            <person name="de Groot N.N."/>
        </authorList>
    </citation>
    <scope>NUCLEOTIDE SEQUENCE [LARGE SCALE GENOMIC DNA]</scope>
    <source>
        <strain evidence="2 3">CGMCC 1.5070</strain>
    </source>
</reference>
<keyword evidence="3" id="KW-1185">Reference proteome</keyword>